<dbReference type="Proteomes" id="UP000306509">
    <property type="component" value="Unassembled WGS sequence"/>
</dbReference>
<feature type="transmembrane region" description="Helical" evidence="1">
    <location>
        <begin position="9"/>
        <end position="30"/>
    </location>
</feature>
<keyword evidence="1" id="KW-0472">Membrane</keyword>
<sequence>MKAYLRRHWLIITIIAIILYLVIGMLAPFLEMKKVSADYKAGSSADKYYSDTLSVDRAYIVEDSMDALDERIRMIEQAKERIILSTFDMRPGYSTRDILAMILNAADRGVKVQILVDGISGLIRMEGKELFYAVSSHPNIEVRIYNMPNPVKPWTFHGRMHDKYLIVDDQYYLLGGRNTFDYFLGNYIEDDKSLDREVFIYNTAAGTDRTKESSLFELESYFNEMWDYKYCRVFHSDSRLQEKDGVKAEVESLKQHYREIKKEKPELFVKDDYFDKVTVPTNKATLVSNPKDIYGKEPTAWYEMQQLMAHAKERVVLHTPYAVLSNDMYQGMKEISETGVDFTMLINSVENGDNIVASSDYLKNKGKIIDTGVQIYEYDGGVSYHGKSILIDDDISIVGSYNLDLRSTYVDTELMLVVDSKELNKQLEGYMDKLQQDARKVIDEDTYETPAHVKVAEVPFIKKVIWKVLGVVLGPFRVMI</sequence>
<dbReference type="Pfam" id="PF13091">
    <property type="entry name" value="PLDc_2"/>
    <property type="match status" value="2"/>
</dbReference>
<comment type="caution">
    <text evidence="3">The sequence shown here is derived from an EMBL/GenBank/DDBJ whole genome shotgun (WGS) entry which is preliminary data.</text>
</comment>
<gene>
    <name evidence="3" type="primary">cls</name>
    <name evidence="3" type="ORF">DSM106044_04691</name>
</gene>
<keyword evidence="3" id="KW-0808">Transferase</keyword>
<proteinExistence type="predicted"/>
<evidence type="ECO:0000313" key="3">
    <source>
        <dbReference type="EMBL" id="TLC98463.1"/>
    </source>
</evidence>
<dbReference type="AlphaFoldDB" id="A0A4U8Q2Q5"/>
<dbReference type="InterPro" id="IPR025202">
    <property type="entry name" value="PLD-like_dom"/>
</dbReference>
<dbReference type="EC" id="2.7.8.-" evidence="3"/>
<name>A0A4U8Q2Q5_9FIRM</name>
<dbReference type="Gene3D" id="3.30.870.10">
    <property type="entry name" value="Endonuclease Chain A"/>
    <property type="match status" value="2"/>
</dbReference>
<organism evidence="3 4">
    <name type="scientific">Robinsoniella peoriensis</name>
    <dbReference type="NCBI Taxonomy" id="180332"/>
    <lineage>
        <taxon>Bacteria</taxon>
        <taxon>Bacillati</taxon>
        <taxon>Bacillota</taxon>
        <taxon>Clostridia</taxon>
        <taxon>Lachnospirales</taxon>
        <taxon>Lachnospiraceae</taxon>
        <taxon>Robinsoniella</taxon>
    </lineage>
</organism>
<dbReference type="SUPFAM" id="SSF56024">
    <property type="entry name" value="Phospholipase D/nuclease"/>
    <property type="match status" value="2"/>
</dbReference>
<dbReference type="PANTHER" id="PTHR21248">
    <property type="entry name" value="CARDIOLIPIN SYNTHASE"/>
    <property type="match status" value="1"/>
</dbReference>
<reference evidence="3 4" key="1">
    <citation type="journal article" date="2019" name="Anaerobe">
        <title>Detection of Robinsoniella peoriensis in multiple bone samples of a trauma patient.</title>
        <authorList>
            <person name="Schrottner P."/>
            <person name="Hartwich K."/>
            <person name="Bunk B."/>
            <person name="Schober I."/>
            <person name="Helbig S."/>
            <person name="Rudolph W.W."/>
            <person name="Gunzer F."/>
        </authorList>
    </citation>
    <scope>NUCLEOTIDE SEQUENCE [LARGE SCALE GENOMIC DNA]</scope>
    <source>
        <strain evidence="3 4">DSM 106044</strain>
    </source>
</reference>
<feature type="domain" description="PLD phosphodiesterase" evidence="2">
    <location>
        <begin position="380"/>
        <end position="407"/>
    </location>
</feature>
<protein>
    <submittedName>
        <fullName evidence="3">Cardiolipin synthase</fullName>
        <ecNumber evidence="3">2.7.8.-</ecNumber>
    </submittedName>
</protein>
<dbReference type="EMBL" id="QGQD01000093">
    <property type="protein sequence ID" value="TLC98463.1"/>
    <property type="molecule type" value="Genomic_DNA"/>
</dbReference>
<dbReference type="PIRSF" id="PIRSF000850">
    <property type="entry name" value="Phospholipase_D_PSS"/>
    <property type="match status" value="1"/>
</dbReference>
<keyword evidence="4" id="KW-1185">Reference proteome</keyword>
<dbReference type="GO" id="GO:0030572">
    <property type="term" value="F:phosphatidyltransferase activity"/>
    <property type="evidence" value="ECO:0007669"/>
    <property type="project" value="UniProtKB-ARBA"/>
</dbReference>
<evidence type="ECO:0000256" key="1">
    <source>
        <dbReference type="SAM" id="Phobius"/>
    </source>
</evidence>
<accession>A0A4U8Q2Q5</accession>
<evidence type="ECO:0000259" key="2">
    <source>
        <dbReference type="PROSITE" id="PS50035"/>
    </source>
</evidence>
<dbReference type="PANTHER" id="PTHR21248:SF12">
    <property type="entry name" value="CARDIOLIPIN SYNTHASE C"/>
    <property type="match status" value="1"/>
</dbReference>
<dbReference type="CDD" id="cd09113">
    <property type="entry name" value="PLDc_ymdC_like_2"/>
    <property type="match status" value="1"/>
</dbReference>
<feature type="domain" description="PLD phosphodiesterase" evidence="2">
    <location>
        <begin position="156"/>
        <end position="178"/>
    </location>
</feature>
<dbReference type="STRING" id="180332.GCA_000797495_01966"/>
<keyword evidence="1" id="KW-0812">Transmembrane</keyword>
<dbReference type="SMART" id="SM00155">
    <property type="entry name" value="PLDc"/>
    <property type="match status" value="2"/>
</dbReference>
<dbReference type="InterPro" id="IPR001736">
    <property type="entry name" value="PLipase_D/transphosphatidylase"/>
</dbReference>
<keyword evidence="1" id="KW-1133">Transmembrane helix</keyword>
<dbReference type="RefSeq" id="WP_047833075.1">
    <property type="nucleotide sequence ID" value="NZ_QGQD01000093.1"/>
</dbReference>
<dbReference type="GO" id="GO:0032049">
    <property type="term" value="P:cardiolipin biosynthetic process"/>
    <property type="evidence" value="ECO:0007669"/>
    <property type="project" value="UniProtKB-ARBA"/>
</dbReference>
<evidence type="ECO:0000313" key="4">
    <source>
        <dbReference type="Proteomes" id="UP000306509"/>
    </source>
</evidence>
<dbReference type="PROSITE" id="PS50035">
    <property type="entry name" value="PLD"/>
    <property type="match status" value="2"/>
</dbReference>